<feature type="coiled-coil region" evidence="1">
    <location>
        <begin position="368"/>
        <end position="395"/>
    </location>
</feature>
<protein>
    <submittedName>
        <fullName evidence="4">Cadherin-like domain containing protein</fullName>
    </submittedName>
</protein>
<dbReference type="EMBL" id="CP026257">
    <property type="protein sequence ID" value="AWP14516.1"/>
    <property type="molecule type" value="Genomic_DNA"/>
</dbReference>
<keyword evidence="1" id="KW-0175">Coiled coil</keyword>
<feature type="compositionally biased region" description="Basic and acidic residues" evidence="2">
    <location>
        <begin position="742"/>
        <end position="751"/>
    </location>
</feature>
<feature type="region of interest" description="Disordered" evidence="2">
    <location>
        <begin position="725"/>
        <end position="880"/>
    </location>
</feature>
<gene>
    <name evidence="4" type="ORF">SMAX5B_008770</name>
</gene>
<evidence type="ECO:0000259" key="3">
    <source>
        <dbReference type="Pfam" id="PF12733"/>
    </source>
</evidence>
<evidence type="ECO:0000313" key="4">
    <source>
        <dbReference type="EMBL" id="AWP14516.1"/>
    </source>
</evidence>
<evidence type="ECO:0000313" key="5">
    <source>
        <dbReference type="Proteomes" id="UP000246464"/>
    </source>
</evidence>
<accession>A0A2U9CFP8</accession>
<feature type="compositionally biased region" description="Low complexity" evidence="2">
    <location>
        <begin position="774"/>
        <end position="784"/>
    </location>
</feature>
<dbReference type="Pfam" id="PF12733">
    <property type="entry name" value="Cadherin-like"/>
    <property type="match status" value="2"/>
</dbReference>
<feature type="compositionally biased region" description="Gly residues" evidence="2">
    <location>
        <begin position="762"/>
        <end position="773"/>
    </location>
</feature>
<organism evidence="4 5">
    <name type="scientific">Scophthalmus maximus</name>
    <name type="common">Turbot</name>
    <name type="synonym">Psetta maxima</name>
    <dbReference type="NCBI Taxonomy" id="52904"/>
    <lineage>
        <taxon>Eukaryota</taxon>
        <taxon>Metazoa</taxon>
        <taxon>Chordata</taxon>
        <taxon>Craniata</taxon>
        <taxon>Vertebrata</taxon>
        <taxon>Euteleostomi</taxon>
        <taxon>Actinopterygii</taxon>
        <taxon>Neopterygii</taxon>
        <taxon>Teleostei</taxon>
        <taxon>Neoteleostei</taxon>
        <taxon>Acanthomorphata</taxon>
        <taxon>Carangaria</taxon>
        <taxon>Pleuronectiformes</taxon>
        <taxon>Pleuronectoidei</taxon>
        <taxon>Scophthalmidae</taxon>
        <taxon>Scophthalmus</taxon>
    </lineage>
</organism>
<evidence type="ECO:0000256" key="2">
    <source>
        <dbReference type="SAM" id="MobiDB-lite"/>
    </source>
</evidence>
<dbReference type="Proteomes" id="UP000246464">
    <property type="component" value="Chromosome 15"/>
</dbReference>
<proteinExistence type="predicted"/>
<dbReference type="AlphaFoldDB" id="A0A2U9CFP8"/>
<reference evidence="4 5" key="1">
    <citation type="submission" date="2017-12" db="EMBL/GenBank/DDBJ databases">
        <title>Integrating genomic resources of turbot (Scophthalmus maximus) in depth evaluation of genetic and physical mapping variation across individuals.</title>
        <authorList>
            <person name="Martinez P."/>
        </authorList>
    </citation>
    <scope>NUCLEOTIDE SEQUENCE [LARGE SCALE GENOMIC DNA]</scope>
</reference>
<name>A0A2U9CFP8_SCOMX</name>
<feature type="compositionally biased region" description="Low complexity" evidence="2">
    <location>
        <begin position="792"/>
        <end position="813"/>
    </location>
</feature>
<evidence type="ECO:0000256" key="1">
    <source>
        <dbReference type="SAM" id="Coils"/>
    </source>
</evidence>
<sequence length="1033" mass="112743">MDNCDLEKLSVSGGKLHPDFSPEVTDYRVTVESSVNKVSLDLLTSDCGASYSICFGDGSSTIQLDDGVNRVQVEVVAEDGTVKKYRVDVTKLSAKVAVLSDLTVDGDIPLHPAFCAKHFEYNIIVPFHCSAVTLLPKVPDKNMKFAVNGADGSQPVPVTVGDTVVEISVGSADGSNSQVYTVLVTRELIPLAVTFTDGKQQLDYECPVSLNAFYRPVSINHSDPKHTFSTPYIEMLARRSRVDPLSGCPLGDGWEVVELDLDREMSATPVKCFFAYRGDSLQYEDGGSPLHSLDQAAVHYASAIRLRSKEARLHFLLGLVLEEQHYATEMYGLQRKADRHRDELSDAKSTARHDEILAVCKLHGFLGTPTAERRLQALDREYQQLKEQGQSGKADYLQTLYIWLAKQTGKESGSAVRDEESQGAVRHALLKYLDAWSLSPDSWEYNLHSGLALRPLHPALRFFTGLALLQQEQKASEDTEKEAALFLQQGLEHFVSQRCSKSWSEPDPSETLSGLNAQFLRGLLTLGQLQQRNTLSGEAMSAEQVYHTYVALPKKSNLKCKPGRVVMHHSKTLRLFCVCARNAISVAVLTAQSASRCVCSGSVSAQLEWVLLDAHFALLRGLIQEGERQAKVVGAAEGQQRLVARRCRALTALIRLTSISPCQELLDMQERACQLAVVTTPRDSHALGLLGLAQLAQYGNDPKSDRSKEALADACLSFQASIELENAAQSGEPPEQLSKQRWWQDRQEADKQSTSQPKGAKSGAGRGRGGPGHGRATAAVTKAPAPAPAHPQAPVRGGKAAANRPAAKIPAARGRAEAAAKPEGPAKPSNNATKPQLPANKSKQAGCPDAGETAEGVSESSGPPVGERVAASGPTNRSSHVSRLGLARALSRSADAQDEAQRLYREVIAMAPGIHDAYIELVQLLEPSDPQAAVEVYCMFPLRPVAEQSFDDAFISGEIVRMLMALEKYDHPQLDCSLVAYGKVMGLSSIEKYIDILEVKSMPRLLKSVYARIHDRQEDDEDLQDFFKFKCWI</sequence>
<feature type="compositionally biased region" description="Polar residues" evidence="2">
    <location>
        <begin position="829"/>
        <end position="843"/>
    </location>
</feature>
<dbReference type="InterPro" id="IPR025883">
    <property type="entry name" value="Cadherin-like_domain"/>
</dbReference>
<feature type="domain" description="Cadherin-like beta-sandwich-like" evidence="3">
    <location>
        <begin position="7"/>
        <end position="91"/>
    </location>
</feature>
<feature type="domain" description="Cadherin-like beta-sandwich-like" evidence="3">
    <location>
        <begin position="99"/>
        <end position="187"/>
    </location>
</feature>
<keyword evidence="5" id="KW-1185">Reference proteome</keyword>